<dbReference type="Proteomes" id="UP001314263">
    <property type="component" value="Unassembled WGS sequence"/>
</dbReference>
<dbReference type="Pfam" id="PF26557">
    <property type="entry name" value="Cullin_AB"/>
    <property type="match status" value="1"/>
</dbReference>
<evidence type="ECO:0000256" key="2">
    <source>
        <dbReference type="ARBA" id="ARBA00006019"/>
    </source>
</evidence>
<comment type="caution">
    <text evidence="10">The sequence shown here is derived from an EMBL/GenBank/DDBJ whole genome shotgun (WGS) entry which is preliminary data.</text>
</comment>
<comment type="pathway">
    <text evidence="1">Protein modification; protein ubiquitination.</text>
</comment>
<evidence type="ECO:0000259" key="9">
    <source>
        <dbReference type="PROSITE" id="PS50069"/>
    </source>
</evidence>
<feature type="domain" description="Cullin family profile" evidence="9">
    <location>
        <begin position="383"/>
        <end position="612"/>
    </location>
</feature>
<dbReference type="InterPro" id="IPR019559">
    <property type="entry name" value="Cullin_neddylation_domain"/>
</dbReference>
<dbReference type="GO" id="GO:0006511">
    <property type="term" value="P:ubiquitin-dependent protein catabolic process"/>
    <property type="evidence" value="ECO:0007669"/>
    <property type="project" value="InterPro"/>
</dbReference>
<dbReference type="InterPro" id="IPR059120">
    <property type="entry name" value="Cullin-like_AB"/>
</dbReference>
<evidence type="ECO:0000313" key="10">
    <source>
        <dbReference type="EMBL" id="CAK0787260.1"/>
    </source>
</evidence>
<dbReference type="FunFam" id="1.20.1310.10:FF:000035">
    <property type="entry name" value="Ubiquitin ligase subunit CulD, putative"/>
    <property type="match status" value="1"/>
</dbReference>
<evidence type="ECO:0000256" key="4">
    <source>
        <dbReference type="ARBA" id="ARBA00022786"/>
    </source>
</evidence>
<dbReference type="PROSITE" id="PS01256">
    <property type="entry name" value="CULLIN_1"/>
    <property type="match status" value="1"/>
</dbReference>
<dbReference type="PANTHER" id="PTHR11932">
    <property type="entry name" value="CULLIN"/>
    <property type="match status" value="1"/>
</dbReference>
<reference evidence="10 11" key="1">
    <citation type="submission" date="2023-10" db="EMBL/GenBank/DDBJ databases">
        <authorList>
            <person name="Maclean D."/>
            <person name="Macfadyen A."/>
        </authorList>
    </citation>
    <scope>NUCLEOTIDE SEQUENCE [LARGE SCALE GENOMIC DNA]</scope>
</reference>
<proteinExistence type="inferred from homology"/>
<evidence type="ECO:0000256" key="7">
    <source>
        <dbReference type="PROSITE-ProRule" id="PRU00330"/>
    </source>
</evidence>
<dbReference type="Pfam" id="PF00888">
    <property type="entry name" value="Cullin"/>
    <property type="match status" value="1"/>
</dbReference>
<dbReference type="SMART" id="SM00884">
    <property type="entry name" value="Cullin_Nedd8"/>
    <property type="match status" value="1"/>
</dbReference>
<gene>
    <name evidence="10" type="ORF">CVIRNUC_010478</name>
</gene>
<dbReference type="SUPFAM" id="SSF75632">
    <property type="entry name" value="Cullin homology domain"/>
    <property type="match status" value="1"/>
</dbReference>
<dbReference type="FunFam" id="1.20.1310.10:FF:000001">
    <property type="entry name" value="Cullin 3"/>
    <property type="match status" value="1"/>
</dbReference>
<dbReference type="AlphaFoldDB" id="A0AAV1ILZ0"/>
<dbReference type="GO" id="GO:0031461">
    <property type="term" value="C:cullin-RING ubiquitin ligase complex"/>
    <property type="evidence" value="ECO:0007669"/>
    <property type="project" value="InterPro"/>
</dbReference>
<dbReference type="PROSITE" id="PS50069">
    <property type="entry name" value="CULLIN_2"/>
    <property type="match status" value="1"/>
</dbReference>
<accession>A0AAV1ILZ0</accession>
<keyword evidence="3" id="KW-1017">Isopeptide bond</keyword>
<dbReference type="GO" id="GO:0031625">
    <property type="term" value="F:ubiquitin protein ligase binding"/>
    <property type="evidence" value="ECO:0007669"/>
    <property type="project" value="InterPro"/>
</dbReference>
<dbReference type="Gene3D" id="1.10.10.10">
    <property type="entry name" value="Winged helix-like DNA-binding domain superfamily/Winged helix DNA-binding domain"/>
    <property type="match status" value="1"/>
</dbReference>
<keyword evidence="11" id="KW-1185">Reference proteome</keyword>
<comment type="similarity">
    <text evidence="2 7 8">Belongs to the cullin family.</text>
</comment>
<evidence type="ECO:0000256" key="5">
    <source>
        <dbReference type="ARBA" id="ARBA00022843"/>
    </source>
</evidence>
<protein>
    <recommendedName>
        <fullName evidence="6">Cullin-4</fullName>
    </recommendedName>
</protein>
<dbReference type="InterPro" id="IPR036388">
    <property type="entry name" value="WH-like_DNA-bd_sf"/>
</dbReference>
<dbReference type="SUPFAM" id="SSF46785">
    <property type="entry name" value="Winged helix' DNA-binding domain"/>
    <property type="match status" value="1"/>
</dbReference>
<dbReference type="Pfam" id="PF10557">
    <property type="entry name" value="Cullin_Nedd8"/>
    <property type="match status" value="1"/>
</dbReference>
<dbReference type="InterPro" id="IPR001373">
    <property type="entry name" value="Cullin_N"/>
</dbReference>
<evidence type="ECO:0000256" key="8">
    <source>
        <dbReference type="RuleBase" id="RU003829"/>
    </source>
</evidence>
<dbReference type="FunFam" id="1.20.1310.10:FF:000004">
    <property type="entry name" value="Cullin 4B"/>
    <property type="match status" value="1"/>
</dbReference>
<evidence type="ECO:0000256" key="6">
    <source>
        <dbReference type="ARBA" id="ARBA00069613"/>
    </source>
</evidence>
<dbReference type="GO" id="GO:0005634">
    <property type="term" value="C:nucleus"/>
    <property type="evidence" value="ECO:0007669"/>
    <property type="project" value="UniProtKB-ARBA"/>
</dbReference>
<evidence type="ECO:0000256" key="3">
    <source>
        <dbReference type="ARBA" id="ARBA00022499"/>
    </source>
</evidence>
<dbReference type="EMBL" id="CAUYUE010000016">
    <property type="protein sequence ID" value="CAK0787260.1"/>
    <property type="molecule type" value="Genomic_DNA"/>
</dbReference>
<dbReference type="InterPro" id="IPR045093">
    <property type="entry name" value="Cullin"/>
</dbReference>
<dbReference type="InterPro" id="IPR016157">
    <property type="entry name" value="Cullin_CS"/>
</dbReference>
<dbReference type="FunFam" id="1.20.1310.10:FF:000024">
    <property type="entry name" value="Cullin-4 like"/>
    <property type="match status" value="1"/>
</dbReference>
<dbReference type="InterPro" id="IPR036317">
    <property type="entry name" value="Cullin_homology_sf"/>
</dbReference>
<organism evidence="10 11">
    <name type="scientific">Coccomyxa viridis</name>
    <dbReference type="NCBI Taxonomy" id="1274662"/>
    <lineage>
        <taxon>Eukaryota</taxon>
        <taxon>Viridiplantae</taxon>
        <taxon>Chlorophyta</taxon>
        <taxon>core chlorophytes</taxon>
        <taxon>Trebouxiophyceae</taxon>
        <taxon>Trebouxiophyceae incertae sedis</taxon>
        <taxon>Coccomyxaceae</taxon>
        <taxon>Coccomyxa</taxon>
    </lineage>
</organism>
<dbReference type="InterPro" id="IPR016159">
    <property type="entry name" value="Cullin_repeat-like_dom_sf"/>
</dbReference>
<dbReference type="FunFam" id="3.30.230.130:FF:000006">
    <property type="entry name" value="Cullin-4 like"/>
    <property type="match status" value="1"/>
</dbReference>
<dbReference type="InterPro" id="IPR016158">
    <property type="entry name" value="Cullin_homology"/>
</dbReference>
<dbReference type="InterPro" id="IPR036390">
    <property type="entry name" value="WH_DNA-bd_sf"/>
</dbReference>
<sequence>MNSSSKMVRPGVNGTTAPQKKLVIKPLKSKPQLPSDFEATAWAKLKEAVNAIHAKRPVSYSFEELYRLVEDMCLHKMAGQLYGKLQQECDAHISGQLARLAADQTMDPVLALEKIAACWKDHCEQMLTIRSTFLYLDRTYVISTSGTRSLFEMGLYAYGQHLAEHPEVERRAVVGLLQQIEAERRGDTVDRVLLGHVLRSLTALGIYQTAFQTPFLQQTTEFYASEGLQLMASSDVPDYLKHAERRLTEEYERCQNYLDASTRKPLIAAVEEQLLSKHMAAMLEKGFEPMMAEMRVGDLARLYNLCGRIHALEPLRAAFRAYIKKAGLALIMDEEKDKEMVKLLLDMKAGLDAVMGEAFANDERFGHALKDAFEHFVNQRANRPAELVAKFMDNELRSGKDKKSDDQLEATLDKALMLFRYISGKDVFEAFYKKDLAKRLLLGKSSSTDAEKTMITKLKAECGSQFTNKLEGMFKDVDLSRDIMTSFRTSTSVKARCPPGLDMSAHILTSGYWPSYPVLEANLPAELTQYQGVFKDFYLSKHSGRRLVWHNSLGTCVVKAFFPKGTKELSVSLFQTVVLALFNDAPTLGFLEIREATGIEDAELRRTLQSLACGKIRVLVKEPKGREVDDKDQFHFNTDFSERLYRIKINAIQMKETVEENKKTNDQVLQDRQYQIDAAIVRVMKTRKSLSHKLLVSELLTQLKFPMKQSDLKKRIESLIDREYLERDRGNPSVYNYLA</sequence>
<keyword evidence="5" id="KW-0832">Ubl conjugation</keyword>
<evidence type="ECO:0000256" key="1">
    <source>
        <dbReference type="ARBA" id="ARBA00004906"/>
    </source>
</evidence>
<evidence type="ECO:0000313" key="11">
    <source>
        <dbReference type="Proteomes" id="UP001314263"/>
    </source>
</evidence>
<dbReference type="Gene3D" id="3.30.230.130">
    <property type="entry name" value="Cullin, Chain C, Domain 2"/>
    <property type="match status" value="1"/>
</dbReference>
<dbReference type="SMART" id="SM00182">
    <property type="entry name" value="CULLIN"/>
    <property type="match status" value="1"/>
</dbReference>
<name>A0AAV1ILZ0_9CHLO</name>
<dbReference type="SUPFAM" id="SSF74788">
    <property type="entry name" value="Cullin repeat-like"/>
    <property type="match status" value="1"/>
</dbReference>
<dbReference type="FunFam" id="1.10.10.10:FF:000050">
    <property type="entry name" value="Cullin 4B"/>
    <property type="match status" value="1"/>
</dbReference>
<dbReference type="Gene3D" id="1.20.1310.10">
    <property type="entry name" value="Cullin Repeats"/>
    <property type="match status" value="4"/>
</dbReference>
<keyword evidence="4" id="KW-0833">Ubl conjugation pathway</keyword>